<evidence type="ECO:0000313" key="1">
    <source>
        <dbReference type="EMBL" id="KAK8131845.1"/>
    </source>
</evidence>
<evidence type="ECO:0000313" key="2">
    <source>
        <dbReference type="Proteomes" id="UP001392437"/>
    </source>
</evidence>
<protein>
    <submittedName>
        <fullName evidence="1">Uncharacterized protein</fullName>
    </submittedName>
</protein>
<dbReference type="Proteomes" id="UP001392437">
    <property type="component" value="Unassembled WGS sequence"/>
</dbReference>
<dbReference type="AlphaFoldDB" id="A0AAW0RAA1"/>
<comment type="caution">
    <text evidence="1">The sequence shown here is derived from an EMBL/GenBank/DDBJ whole genome shotgun (WGS) entry which is preliminary data.</text>
</comment>
<name>A0AAW0RAA1_9PEZI</name>
<gene>
    <name evidence="1" type="ORF">PG999_000018</name>
</gene>
<proteinExistence type="predicted"/>
<organism evidence="1 2">
    <name type="scientific">Apiospora kogelbergensis</name>
    <dbReference type="NCBI Taxonomy" id="1337665"/>
    <lineage>
        <taxon>Eukaryota</taxon>
        <taxon>Fungi</taxon>
        <taxon>Dikarya</taxon>
        <taxon>Ascomycota</taxon>
        <taxon>Pezizomycotina</taxon>
        <taxon>Sordariomycetes</taxon>
        <taxon>Xylariomycetidae</taxon>
        <taxon>Amphisphaeriales</taxon>
        <taxon>Apiosporaceae</taxon>
        <taxon>Apiospora</taxon>
    </lineage>
</organism>
<sequence>MRCNPMRVFLSHRSGRALSVQNGIWLATRRPEHFCGADLSRGLKGLRRGLRLERCAIPPSWLLAGGDDSDEHLLPCRPSLLPLCASASTSATIQGIGIAVVKEQSPPCHPLRPWSVGGTNWPPEAKTRLETQAVSNPFLLAPDSKLASTSSKLRAGSRFAAVALSSHDARLLGRWMVRAARFVCNVGMPVADEPTSCRRE</sequence>
<reference evidence="1 2" key="1">
    <citation type="submission" date="2023-01" db="EMBL/GenBank/DDBJ databases">
        <title>Analysis of 21 Apiospora genomes using comparative genomics revels a genus with tremendous synthesis potential of carbohydrate active enzymes and secondary metabolites.</title>
        <authorList>
            <person name="Sorensen T."/>
        </authorList>
    </citation>
    <scope>NUCLEOTIDE SEQUENCE [LARGE SCALE GENOMIC DNA]</scope>
    <source>
        <strain evidence="1 2">CBS 117206</strain>
    </source>
</reference>
<dbReference type="EMBL" id="JAQQWP010000001">
    <property type="protein sequence ID" value="KAK8131845.1"/>
    <property type="molecule type" value="Genomic_DNA"/>
</dbReference>
<keyword evidence="2" id="KW-1185">Reference proteome</keyword>
<accession>A0AAW0RAA1</accession>